<comment type="function">
    <text evidence="6">Part of an energy-coupled inorganic carbon pump.</text>
</comment>
<dbReference type="Proteomes" id="UP000008631">
    <property type="component" value="Chromosome"/>
</dbReference>
<evidence type="ECO:0000256" key="6">
    <source>
        <dbReference type="HAMAP-Rule" id="MF_01871"/>
    </source>
</evidence>
<dbReference type="AlphaFoldDB" id="E8R1W6"/>
<dbReference type="KEGG" id="ipa:Isop_0797"/>
<keyword evidence="8" id="KW-1185">Reference proteome</keyword>
<proteinExistence type="inferred from homology"/>
<comment type="subunit">
    <text evidence="6">Forms a complex with DabB.</text>
</comment>
<evidence type="ECO:0000256" key="1">
    <source>
        <dbReference type="ARBA" id="ARBA00022448"/>
    </source>
</evidence>
<sequence>MHHFVESIGARQSAETILNDAIQTCLLIPPLWDLRNFVAVNPFLGFASQPFSQAARVLTDRLDAQSLPVLADYQARWRMGEFGPEDLASAAARAGFDPTRLEAILEGRERMPLRPSLTPLTLAERIDQARGTDWRDQTTRAAARWCAVYASDGGRFVGVARQRLYPSWREFAQTDRSLEIGGLRGFRRWVGTLPETAEAALVELSQRHGLDGPERLARFHRLLGGLFGWASFLRRYAWERDPNDPGDVLDLLAILLALDVAVAECCGINTISSDSDAHHLTPRMVEDEAIRVLLQDAWEDGVARRLLGRLVAPPSRTEAKPNRPRVQAVFCIDVRSEPLRRHLEAVASDIETRGFAGFFGVALAWRSEGKTDARCPVLLKPGVTVEHRVATSELSNRPRAGAVAAQLQNAPASAFSFVEILGPAYGLKLTRDALALGDAGSSCCGEHTGGFQLDHAELSRQAQLDLAVGILQNMGFADRFARLILLCGHESHSANNPHAAGLDCGACGGHGGAINARVAAALLNDPAIRTGLVQRGWSLPSDTHFLPGVHDTTTDEVRLLDLERLPQSHRDDLERLAADLKEAGRRVRQERAADLGLANRPLSLLDRRFKRRAADWSEVRPEWGLARNCAFIAARRERTRGVNLEGRAFLHEYDAARDPEQSVLTLILTAPMVVASWINLQYFASTIDQATFGCGDKALHNRVGGLGVVLGNGGDLRGGLAVQSVHDAQGRWFHEPLRLQVVVEAPREKIERVLAAHPSVYDLVRGGWVRLFALDPNSDQLALYVPERGWEAWRCQDPAQARPAFSPDSTSR</sequence>
<evidence type="ECO:0000256" key="5">
    <source>
        <dbReference type="ARBA" id="ARBA00023136"/>
    </source>
</evidence>
<evidence type="ECO:0000313" key="8">
    <source>
        <dbReference type="Proteomes" id="UP000008631"/>
    </source>
</evidence>
<name>E8R1W6_ISOPI</name>
<protein>
    <recommendedName>
        <fullName evidence="6">Probable inorganic carbon transporter subunit DabA</fullName>
    </recommendedName>
</protein>
<comment type="similarity">
    <text evidence="6">Belongs to the inorganic carbon transporter (TC 9.A.2) DabA family.</text>
</comment>
<accession>E8R1W6</accession>
<dbReference type="PANTHER" id="PTHR38344:SF1">
    <property type="entry name" value="INORGANIC CARBON TRANSPORTER SUBUNIT DABA-RELATED"/>
    <property type="match status" value="1"/>
</dbReference>
<keyword evidence="1 6" id="KW-0813">Transport</keyword>
<dbReference type="Pfam" id="PF10070">
    <property type="entry name" value="DabA"/>
    <property type="match status" value="1"/>
</dbReference>
<dbReference type="HOGENOM" id="CLU_009885_1_0_0"/>
<feature type="binding site" evidence="6">
    <location>
        <position position="331"/>
    </location>
    <ligand>
        <name>Zn(2+)</name>
        <dbReference type="ChEBI" id="CHEBI:29105"/>
    </ligand>
</feature>
<dbReference type="EMBL" id="CP002353">
    <property type="protein sequence ID" value="ADV61388.1"/>
    <property type="molecule type" value="Genomic_DNA"/>
</dbReference>
<organism evidence="7 8">
    <name type="scientific">Isosphaera pallida (strain ATCC 43644 / DSM 9630 / IS1B)</name>
    <dbReference type="NCBI Taxonomy" id="575540"/>
    <lineage>
        <taxon>Bacteria</taxon>
        <taxon>Pseudomonadati</taxon>
        <taxon>Planctomycetota</taxon>
        <taxon>Planctomycetia</taxon>
        <taxon>Isosphaerales</taxon>
        <taxon>Isosphaeraceae</taxon>
        <taxon>Isosphaera</taxon>
    </lineage>
</organism>
<evidence type="ECO:0000256" key="3">
    <source>
        <dbReference type="ARBA" id="ARBA00022723"/>
    </source>
</evidence>
<feature type="binding site" evidence="6">
    <location>
        <position position="489"/>
    </location>
    <ligand>
        <name>Zn(2+)</name>
        <dbReference type="ChEBI" id="CHEBI:29105"/>
    </ligand>
</feature>
<dbReference type="InParanoid" id="E8R1W6"/>
<dbReference type="eggNOG" id="COG3002">
    <property type="taxonomic scope" value="Bacteria"/>
</dbReference>
<comment type="subcellular location">
    <subcellularLocation>
        <location evidence="6">Cell inner membrane</location>
        <topology evidence="6">Peripheral membrane protein</topology>
    </subcellularLocation>
</comment>
<feature type="binding site" evidence="6">
    <location>
        <position position="333"/>
    </location>
    <ligand>
        <name>Zn(2+)</name>
        <dbReference type="ChEBI" id="CHEBI:29105"/>
    </ligand>
</feature>
<reference evidence="7 8" key="2">
    <citation type="journal article" date="2011" name="Stand. Genomic Sci.">
        <title>Complete genome sequence of Isosphaera pallida type strain (IS1B).</title>
        <authorList>
            <consortium name="US DOE Joint Genome Institute (JGI-PGF)"/>
            <person name="Goker M."/>
            <person name="Cleland D."/>
            <person name="Saunders E."/>
            <person name="Lapidus A."/>
            <person name="Nolan M."/>
            <person name="Lucas S."/>
            <person name="Hammon N."/>
            <person name="Deshpande S."/>
            <person name="Cheng J.F."/>
            <person name="Tapia R."/>
            <person name="Han C."/>
            <person name="Goodwin L."/>
            <person name="Pitluck S."/>
            <person name="Liolios K."/>
            <person name="Pagani I."/>
            <person name="Ivanova N."/>
            <person name="Mavromatis K."/>
            <person name="Pati A."/>
            <person name="Chen A."/>
            <person name="Palaniappan K."/>
            <person name="Land M."/>
            <person name="Hauser L."/>
            <person name="Chang Y.J."/>
            <person name="Jeffries C.D."/>
            <person name="Detter J.C."/>
            <person name="Beck B."/>
            <person name="Woyke T."/>
            <person name="Bristow J."/>
            <person name="Eisen J.A."/>
            <person name="Markowitz V."/>
            <person name="Hugenholtz P."/>
            <person name="Kyrpides N.C."/>
            <person name="Klenk H.P."/>
        </authorList>
    </citation>
    <scope>NUCLEOTIDE SEQUENCE [LARGE SCALE GENOMIC DNA]</scope>
    <source>
        <strain evidence="8">ATCC 43644 / DSM 9630 / IS1B</strain>
    </source>
</reference>
<keyword evidence="5 6" id="KW-0472">Membrane</keyword>
<dbReference type="HAMAP" id="MF_01871">
    <property type="entry name" value="DabA"/>
    <property type="match status" value="1"/>
</dbReference>
<keyword evidence="2 6" id="KW-1003">Cell membrane</keyword>
<dbReference type="GO" id="GO:0008270">
    <property type="term" value="F:zinc ion binding"/>
    <property type="evidence" value="ECO:0007669"/>
    <property type="project" value="UniProtKB-UniRule"/>
</dbReference>
<dbReference type="GO" id="GO:0005886">
    <property type="term" value="C:plasma membrane"/>
    <property type="evidence" value="ECO:0007669"/>
    <property type="project" value="UniProtKB-SubCell"/>
</dbReference>
<keyword evidence="6" id="KW-0997">Cell inner membrane</keyword>
<comment type="cofactor">
    <cofactor evidence="6">
        <name>Zn(2+)</name>
        <dbReference type="ChEBI" id="CHEBI:29105"/>
    </cofactor>
</comment>
<dbReference type="STRING" id="575540.Isop_0797"/>
<evidence type="ECO:0000256" key="4">
    <source>
        <dbReference type="ARBA" id="ARBA00022833"/>
    </source>
</evidence>
<dbReference type="PANTHER" id="PTHR38344">
    <property type="entry name" value="UPF0753 PROTEIN AQ_863"/>
    <property type="match status" value="1"/>
</dbReference>
<evidence type="ECO:0000256" key="2">
    <source>
        <dbReference type="ARBA" id="ARBA00022475"/>
    </source>
</evidence>
<dbReference type="RefSeq" id="WP_013563677.1">
    <property type="nucleotide sequence ID" value="NC_014962.1"/>
</dbReference>
<evidence type="ECO:0000313" key="7">
    <source>
        <dbReference type="EMBL" id="ADV61388.1"/>
    </source>
</evidence>
<reference key="1">
    <citation type="submission" date="2010-11" db="EMBL/GenBank/DDBJ databases">
        <title>The complete sequence of chromosome of Isophaera pallida ATCC 43644.</title>
        <authorList>
            <consortium name="US DOE Joint Genome Institute (JGI-PGF)"/>
            <person name="Lucas S."/>
            <person name="Copeland A."/>
            <person name="Lapidus A."/>
            <person name="Bruce D."/>
            <person name="Goodwin L."/>
            <person name="Pitluck S."/>
            <person name="Kyrpides N."/>
            <person name="Mavromatis K."/>
            <person name="Pagani I."/>
            <person name="Ivanova N."/>
            <person name="Saunders E."/>
            <person name="Brettin T."/>
            <person name="Detter J.C."/>
            <person name="Han C."/>
            <person name="Tapia R."/>
            <person name="Land M."/>
            <person name="Hauser L."/>
            <person name="Markowitz V."/>
            <person name="Cheng J.-F."/>
            <person name="Hugenholtz P."/>
            <person name="Woyke T."/>
            <person name="Wu D."/>
            <person name="Eisen J.A."/>
        </authorList>
    </citation>
    <scope>NUCLEOTIDE SEQUENCE</scope>
    <source>
        <strain>ATCC 43644</strain>
    </source>
</reference>
<dbReference type="InterPro" id="IPR018752">
    <property type="entry name" value="DabA"/>
</dbReference>
<keyword evidence="4 6" id="KW-0862">Zinc</keyword>
<keyword evidence="3 6" id="KW-0479">Metal-binding</keyword>
<gene>
    <name evidence="6" type="primary">dabA</name>
    <name evidence="7" type="ordered locus">Isop_0797</name>
</gene>
<feature type="binding site" evidence="6">
    <location>
        <position position="504"/>
    </location>
    <ligand>
        <name>Zn(2+)</name>
        <dbReference type="ChEBI" id="CHEBI:29105"/>
    </ligand>
</feature>